<feature type="compositionally biased region" description="Acidic residues" evidence="1">
    <location>
        <begin position="201"/>
        <end position="225"/>
    </location>
</feature>
<sequence>MVSNSNDSTALVYCMNGHRYDERFVRRINKSGYVRVPCWKWMSYDGAGLLERIHRRFTAEVYEHILANIMIPSARKRYPEGTLFFQQDNHPIENLWAAVKRILRSNWAEQPPVRAPEELWDRVLNAWEEMAKNLDLFHNLVDSMLRRMRAGLTQEMLKWTGEGEHCVRIPLYFLWDIVPGTDPCCKPVAARVSNNRVVGDYSDEEEDFSSNDEGEAEGSDSEPMPEDAMGRRARKASRTKIPANARQRNLKQKFIALLKRFRVSEDLQGLDNDQEAIGQKLSGGDVDPTEIEDLFEELEDLSDSGPELDTMSISSTPKPSLRPFFSSSRSLLQETLNVPGLAATVVSMDEIATTCEESCLKISVPFRTVGHWVDLHQTLFGNAVAQ</sequence>
<organism evidence="2 3">
    <name type="scientific">Periplaneta americana</name>
    <name type="common">American cockroach</name>
    <name type="synonym">Blatta americana</name>
    <dbReference type="NCBI Taxonomy" id="6978"/>
    <lineage>
        <taxon>Eukaryota</taxon>
        <taxon>Metazoa</taxon>
        <taxon>Ecdysozoa</taxon>
        <taxon>Arthropoda</taxon>
        <taxon>Hexapoda</taxon>
        <taxon>Insecta</taxon>
        <taxon>Pterygota</taxon>
        <taxon>Neoptera</taxon>
        <taxon>Polyneoptera</taxon>
        <taxon>Dictyoptera</taxon>
        <taxon>Blattodea</taxon>
        <taxon>Blattoidea</taxon>
        <taxon>Blattidae</taxon>
        <taxon>Blattinae</taxon>
        <taxon>Periplaneta</taxon>
    </lineage>
</organism>
<keyword evidence="3" id="KW-1185">Reference proteome</keyword>
<dbReference type="PANTHER" id="PTHR13280:SF17">
    <property type="entry name" value="KRUEPPEL TARGET AT 95D, ISOFORM A"/>
    <property type="match status" value="1"/>
</dbReference>
<dbReference type="InterPro" id="IPR036397">
    <property type="entry name" value="RNaseH_sf"/>
</dbReference>
<proteinExistence type="predicted"/>
<gene>
    <name evidence="2" type="ORF">ANN_19215</name>
</gene>
<comment type="caution">
    <text evidence="2">The sequence shown here is derived from an EMBL/GenBank/DDBJ whole genome shotgun (WGS) entry which is preliminary data.</text>
</comment>
<evidence type="ECO:0000313" key="3">
    <source>
        <dbReference type="Proteomes" id="UP001148838"/>
    </source>
</evidence>
<dbReference type="Gene3D" id="3.30.420.10">
    <property type="entry name" value="Ribonuclease H-like superfamily/Ribonuclease H"/>
    <property type="match status" value="2"/>
</dbReference>
<dbReference type="Proteomes" id="UP001148838">
    <property type="component" value="Unassembled WGS sequence"/>
</dbReference>
<dbReference type="InterPro" id="IPR019381">
    <property type="entry name" value="PACS1/2_C"/>
</dbReference>
<feature type="region of interest" description="Disordered" evidence="1">
    <location>
        <begin position="199"/>
        <end position="243"/>
    </location>
</feature>
<evidence type="ECO:0000256" key="1">
    <source>
        <dbReference type="SAM" id="MobiDB-lite"/>
    </source>
</evidence>
<evidence type="ECO:0000313" key="2">
    <source>
        <dbReference type="EMBL" id="KAJ4430626.1"/>
    </source>
</evidence>
<accession>A0ABQ8SA58</accession>
<dbReference type="EMBL" id="JAJSOF020000031">
    <property type="protein sequence ID" value="KAJ4430626.1"/>
    <property type="molecule type" value="Genomic_DNA"/>
</dbReference>
<dbReference type="PANTHER" id="PTHR13280">
    <property type="entry name" value="PHOSPHOFURIN ACIDIC CLUSTER SORTING PROTEIN"/>
    <property type="match status" value="1"/>
</dbReference>
<reference evidence="2 3" key="1">
    <citation type="journal article" date="2022" name="Allergy">
        <title>Genome assembly and annotation of Periplaneta americana reveal a comprehensive cockroach allergen profile.</title>
        <authorList>
            <person name="Wang L."/>
            <person name="Xiong Q."/>
            <person name="Saelim N."/>
            <person name="Wang L."/>
            <person name="Nong W."/>
            <person name="Wan A.T."/>
            <person name="Shi M."/>
            <person name="Liu X."/>
            <person name="Cao Q."/>
            <person name="Hui J.H.L."/>
            <person name="Sookrung N."/>
            <person name="Leung T.F."/>
            <person name="Tungtrongchitr A."/>
            <person name="Tsui S.K.W."/>
        </authorList>
    </citation>
    <scope>NUCLEOTIDE SEQUENCE [LARGE SCALE GENOMIC DNA]</scope>
    <source>
        <strain evidence="2">PWHHKU_190912</strain>
    </source>
</reference>
<protein>
    <submittedName>
        <fullName evidence="2">Uncharacterized protein</fullName>
    </submittedName>
</protein>
<name>A0ABQ8SA58_PERAM</name>